<dbReference type="OrthoDB" id="2649545at2"/>
<dbReference type="Gene3D" id="3.20.20.370">
    <property type="entry name" value="Glycoside hydrolase/deacetylase"/>
    <property type="match status" value="1"/>
</dbReference>
<evidence type="ECO:0000313" key="2">
    <source>
        <dbReference type="EMBL" id="KIE59046.1"/>
    </source>
</evidence>
<dbReference type="AlphaFoldDB" id="A0A0C1RVU0"/>
<dbReference type="RefSeq" id="WP_039720949.1">
    <property type="nucleotide sequence ID" value="NZ_CP037899.1"/>
</dbReference>
<dbReference type="EMBL" id="JQNX01000002">
    <property type="protein sequence ID" value="KIE59046.1"/>
    <property type="molecule type" value="Genomic_DNA"/>
</dbReference>
<protein>
    <submittedName>
        <fullName evidence="3">Peptidoglycan/xylan/chitin deacetylase (PgdA/CDA1 family)</fullName>
    </submittedName>
    <submittedName>
        <fullName evidence="2">Polysaccharide deacetylase</fullName>
    </submittedName>
</protein>
<dbReference type="PROSITE" id="PS51677">
    <property type="entry name" value="NODB"/>
    <property type="match status" value="1"/>
</dbReference>
<keyword evidence="4" id="KW-1185">Reference proteome</keyword>
<evidence type="ECO:0000259" key="1">
    <source>
        <dbReference type="PROSITE" id="PS51677"/>
    </source>
</evidence>
<dbReference type="GO" id="GO:0016810">
    <property type="term" value="F:hydrolase activity, acting on carbon-nitrogen (but not peptide) bonds"/>
    <property type="evidence" value="ECO:0007669"/>
    <property type="project" value="InterPro"/>
</dbReference>
<dbReference type="InterPro" id="IPR011330">
    <property type="entry name" value="Glyco_hydro/deAcase_b/a-brl"/>
</dbReference>
<dbReference type="InterPro" id="IPR002509">
    <property type="entry name" value="NODB_dom"/>
</dbReference>
<dbReference type="PANTHER" id="PTHR10587">
    <property type="entry name" value="GLYCOSYL TRANSFERASE-RELATED"/>
    <property type="match status" value="1"/>
</dbReference>
<sequence length="259" mass="29256">MNRRFFFKKVFFTLFGFSIGYSLRDVFPLQKPTINYNATPTAPGSSKNPLDIEVPFVHSGPGFGRRIAITFDDGPVPHTTEMVLRALESRKIPATFFMLGEHVKAYPSLAREVLAAGHEIGNHTFNHPQLSKLSDAQVEDQIRVTQDLIVEATGTRPVWLRPPYGAFRRSQAHIAYKFKLGVALWNVDTRDWTKPGVQKVMQIIEKETRPGSIILLHDIHKETAQMTGQILDYLLEKEYEFSTISGFIGNPYAPARVPS</sequence>
<organism evidence="3 5">
    <name type="scientific">Methylacidiphilum kamchatkense Kam1</name>
    <dbReference type="NCBI Taxonomy" id="1202785"/>
    <lineage>
        <taxon>Bacteria</taxon>
        <taxon>Pseudomonadati</taxon>
        <taxon>Verrucomicrobiota</taxon>
        <taxon>Methylacidiphilae</taxon>
        <taxon>Methylacidiphilales</taxon>
        <taxon>Methylacidiphilaceae</taxon>
        <taxon>Methylacidiphilum (ex Ratnadevi et al. 2023)</taxon>
    </lineage>
</organism>
<proteinExistence type="predicted"/>
<dbReference type="STRING" id="1202785.A946_03155"/>
<evidence type="ECO:0000313" key="5">
    <source>
        <dbReference type="Proteomes" id="UP000315925"/>
    </source>
</evidence>
<dbReference type="Pfam" id="PF01522">
    <property type="entry name" value="Polysacc_deac_1"/>
    <property type="match status" value="1"/>
</dbReference>
<dbReference type="EMBL" id="CP037899">
    <property type="protein sequence ID" value="QDQ43053.1"/>
    <property type="molecule type" value="Genomic_DNA"/>
</dbReference>
<dbReference type="KEGG" id="mkc:kam1_1840"/>
<reference evidence="2 4" key="1">
    <citation type="submission" date="2014-08" db="EMBL/GenBank/DDBJ databases">
        <title>Methylacidiphilum kamchatkense strain Kam1 draft genome sequence.</title>
        <authorList>
            <person name="Birkeland N.-K."/>
            <person name="Erikstad H.A."/>
        </authorList>
    </citation>
    <scope>NUCLEOTIDE SEQUENCE [LARGE SCALE GENOMIC DNA]</scope>
    <source>
        <strain evidence="2 4">Kam1</strain>
    </source>
</reference>
<dbReference type="GO" id="GO:0005975">
    <property type="term" value="P:carbohydrate metabolic process"/>
    <property type="evidence" value="ECO:0007669"/>
    <property type="project" value="InterPro"/>
</dbReference>
<dbReference type="SUPFAM" id="SSF88713">
    <property type="entry name" value="Glycoside hydrolase/deacetylase"/>
    <property type="match status" value="1"/>
</dbReference>
<evidence type="ECO:0000313" key="4">
    <source>
        <dbReference type="Proteomes" id="UP000031594"/>
    </source>
</evidence>
<dbReference type="Proteomes" id="UP000031594">
    <property type="component" value="Unassembled WGS sequence"/>
</dbReference>
<gene>
    <name evidence="2" type="ORF">A946_03155</name>
    <name evidence="3" type="ORF">kam1_1840</name>
</gene>
<evidence type="ECO:0000313" key="3">
    <source>
        <dbReference type="EMBL" id="QDQ43053.1"/>
    </source>
</evidence>
<reference evidence="3" key="2">
    <citation type="journal article" date="2019" name="BMC Genomics">
        <title>Complete genome sequence analysis of the thermoacidophilic verrucomicrobial methanotroph 'Candidatus Methylacidiphilum kamchatkense' strain Kam1 and comparison with its closest relatives.</title>
        <authorList>
            <person name="Kruse T."/>
            <person name="Ratnadevi C.M."/>
            <person name="Erikstad H.A."/>
            <person name="Birkeland N.K."/>
        </authorList>
    </citation>
    <scope>NUCLEOTIDE SEQUENCE</scope>
    <source>
        <strain evidence="3">Kam1</strain>
    </source>
</reference>
<dbReference type="Proteomes" id="UP000315925">
    <property type="component" value="Chromosome"/>
</dbReference>
<name>A0A0C1RVU0_9BACT</name>
<feature type="domain" description="NodB homology" evidence="1">
    <location>
        <begin position="65"/>
        <end position="242"/>
    </location>
</feature>
<reference evidence="5" key="3">
    <citation type="submission" date="2019-03" db="EMBL/GenBank/DDBJ databases">
        <title>Complete genome of Methylacidiphilum kamchatkense Kam1.</title>
        <authorList>
            <person name="Kruse T."/>
            <person name="Murarilal Ratnadevi C."/>
            <person name="Erikstad H.-A."/>
            <person name="Birkeland N.-K."/>
        </authorList>
    </citation>
    <scope>NUCLEOTIDE SEQUENCE [LARGE SCALE GENOMIC DNA]</scope>
    <source>
        <strain evidence="5">kam1</strain>
    </source>
</reference>
<accession>A0A0C1RVU0</accession>
<dbReference type="InterPro" id="IPR050248">
    <property type="entry name" value="Polysacc_deacetylase_ArnD"/>
</dbReference>